<sequence>MQNTPKLFEHLNWANLRILERLRSGETGSHPKAVGLFAHILQAERIWLTRLQGKDSSALTVWPEADLDFCGRMAERNHEDYTAYLAGLTAAEWDRVLRYTNQSGKVFDTSVGDILTHVALHGQYHRGQINALLRATDTEPVNVDFITFVREKNGA</sequence>
<evidence type="ECO:0000256" key="1">
    <source>
        <dbReference type="ARBA" id="ARBA00008635"/>
    </source>
</evidence>
<comment type="caution">
    <text evidence="4">The sequence shown here is derived from an EMBL/GenBank/DDBJ whole genome shotgun (WGS) entry which is preliminary data.</text>
</comment>
<gene>
    <name evidence="4" type="ORF">AV654_01335</name>
</gene>
<dbReference type="Proteomes" id="UP000076563">
    <property type="component" value="Unassembled WGS sequence"/>
</dbReference>
<keyword evidence="2 3" id="KW-0479">Metal-binding</keyword>
<evidence type="ECO:0000256" key="3">
    <source>
        <dbReference type="PIRSR" id="PIRSR607837-1"/>
    </source>
</evidence>
<feature type="binding site" evidence="3">
    <location>
        <position position="39"/>
    </location>
    <ligand>
        <name>a divalent metal cation</name>
        <dbReference type="ChEBI" id="CHEBI:60240"/>
    </ligand>
</feature>
<dbReference type="AlphaFoldDB" id="A0A163Z747"/>
<dbReference type="SUPFAM" id="SSF109854">
    <property type="entry name" value="DinB/YfiT-like putative metalloenzymes"/>
    <property type="match status" value="1"/>
</dbReference>
<name>A0A163Z747_9BACL</name>
<organism evidence="4 5">
    <name type="scientific">Paenibacillus elgii</name>
    <dbReference type="NCBI Taxonomy" id="189691"/>
    <lineage>
        <taxon>Bacteria</taxon>
        <taxon>Bacillati</taxon>
        <taxon>Bacillota</taxon>
        <taxon>Bacilli</taxon>
        <taxon>Bacillales</taxon>
        <taxon>Paenibacillaceae</taxon>
        <taxon>Paenibacillus</taxon>
    </lineage>
</organism>
<dbReference type="Pfam" id="PF05163">
    <property type="entry name" value="DinB"/>
    <property type="match status" value="1"/>
</dbReference>
<dbReference type="GO" id="GO:0046872">
    <property type="term" value="F:metal ion binding"/>
    <property type="evidence" value="ECO:0007669"/>
    <property type="project" value="UniProtKB-KW"/>
</dbReference>
<feature type="binding site" evidence="3">
    <location>
        <position position="125"/>
    </location>
    <ligand>
        <name>a divalent metal cation</name>
        <dbReference type="ChEBI" id="CHEBI:60240"/>
    </ligand>
</feature>
<dbReference type="PANTHER" id="PTHR37302">
    <property type="entry name" value="SLR1116 PROTEIN"/>
    <property type="match status" value="1"/>
</dbReference>
<dbReference type="InterPro" id="IPR034660">
    <property type="entry name" value="DinB/YfiT-like"/>
</dbReference>
<evidence type="ECO:0000256" key="2">
    <source>
        <dbReference type="ARBA" id="ARBA00022723"/>
    </source>
</evidence>
<accession>A0A163Z747</accession>
<comment type="similarity">
    <text evidence="1">Belongs to the DinB family.</text>
</comment>
<evidence type="ECO:0000313" key="4">
    <source>
        <dbReference type="EMBL" id="KZE81167.1"/>
    </source>
</evidence>
<feature type="binding site" evidence="3">
    <location>
        <position position="121"/>
    </location>
    <ligand>
        <name>a divalent metal cation</name>
        <dbReference type="ChEBI" id="CHEBI:60240"/>
    </ligand>
</feature>
<dbReference type="OrthoDB" id="9811413at2"/>
<dbReference type="STRING" id="1007103.GCA_000213315_06405"/>
<protein>
    <submittedName>
        <fullName evidence="4">Damage-inducible protein DinB</fullName>
    </submittedName>
</protein>
<dbReference type="eggNOG" id="COG2318">
    <property type="taxonomic scope" value="Bacteria"/>
</dbReference>
<keyword evidence="5" id="KW-1185">Reference proteome</keyword>
<dbReference type="PANTHER" id="PTHR37302:SF1">
    <property type="entry name" value="PROTEIN DINB"/>
    <property type="match status" value="1"/>
</dbReference>
<dbReference type="Gene3D" id="1.20.120.450">
    <property type="entry name" value="dinb family like domain"/>
    <property type="match status" value="1"/>
</dbReference>
<proteinExistence type="inferred from homology"/>
<dbReference type="InterPro" id="IPR007837">
    <property type="entry name" value="DinB"/>
</dbReference>
<reference evidence="5" key="1">
    <citation type="submission" date="2016-01" db="EMBL/GenBank/DDBJ databases">
        <title>Draft genome of Chromobacterium sp. F49.</title>
        <authorList>
            <person name="Hong K.W."/>
        </authorList>
    </citation>
    <scope>NUCLEOTIDE SEQUENCE [LARGE SCALE GENOMIC DNA]</scope>
    <source>
        <strain evidence="5">M63</strain>
    </source>
</reference>
<evidence type="ECO:0000313" key="5">
    <source>
        <dbReference type="Proteomes" id="UP000076563"/>
    </source>
</evidence>
<dbReference type="RefSeq" id="WP_063179165.1">
    <property type="nucleotide sequence ID" value="NZ_CP121215.1"/>
</dbReference>
<dbReference type="EMBL" id="LQRA01000044">
    <property type="protein sequence ID" value="KZE81167.1"/>
    <property type="molecule type" value="Genomic_DNA"/>
</dbReference>